<dbReference type="GO" id="GO:0008855">
    <property type="term" value="F:exodeoxyribonuclease VII activity"/>
    <property type="evidence" value="ECO:0007669"/>
    <property type="project" value="UniProtKB-UniRule"/>
</dbReference>
<evidence type="ECO:0000256" key="2">
    <source>
        <dbReference type="ARBA" id="ARBA00022490"/>
    </source>
</evidence>
<dbReference type="AlphaFoldDB" id="A0A4Q7MSP8"/>
<dbReference type="EMBL" id="SGWZ01000002">
    <property type="protein sequence ID" value="RZS69932.1"/>
    <property type="molecule type" value="Genomic_DNA"/>
</dbReference>
<dbReference type="GO" id="GO:0005829">
    <property type="term" value="C:cytosol"/>
    <property type="evidence" value="ECO:0007669"/>
    <property type="project" value="TreeGrafter"/>
</dbReference>
<dbReference type="EC" id="3.1.11.6" evidence="6"/>
<dbReference type="HAMAP" id="MF_00337">
    <property type="entry name" value="Exonuc_7_S"/>
    <property type="match status" value="1"/>
</dbReference>
<dbReference type="NCBIfam" id="NF002140">
    <property type="entry name" value="PRK00977.1-4"/>
    <property type="match status" value="1"/>
</dbReference>
<dbReference type="GO" id="GO:0006308">
    <property type="term" value="P:DNA catabolic process"/>
    <property type="evidence" value="ECO:0007669"/>
    <property type="project" value="UniProtKB-UniRule"/>
</dbReference>
<comment type="subunit">
    <text evidence="6">Heterooligomer composed of large and small subunits.</text>
</comment>
<dbReference type="SUPFAM" id="SSF116842">
    <property type="entry name" value="XseB-like"/>
    <property type="match status" value="1"/>
</dbReference>
<protein>
    <recommendedName>
        <fullName evidence="6">Exodeoxyribonuclease 7 small subunit</fullName>
        <ecNumber evidence="6">3.1.11.6</ecNumber>
    </recommendedName>
    <alternativeName>
        <fullName evidence="6">Exodeoxyribonuclease VII small subunit</fullName>
        <shortName evidence="6">Exonuclease VII small subunit</shortName>
    </alternativeName>
</protein>
<dbReference type="InterPro" id="IPR037004">
    <property type="entry name" value="Exonuc_VII_ssu_sf"/>
</dbReference>
<organism evidence="8 9">
    <name type="scientific">Kerstersia gyiorum</name>
    <dbReference type="NCBI Taxonomy" id="206506"/>
    <lineage>
        <taxon>Bacteria</taxon>
        <taxon>Pseudomonadati</taxon>
        <taxon>Pseudomonadota</taxon>
        <taxon>Betaproteobacteria</taxon>
        <taxon>Burkholderiales</taxon>
        <taxon>Alcaligenaceae</taxon>
        <taxon>Kerstersia</taxon>
    </lineage>
</organism>
<evidence type="ECO:0000256" key="5">
    <source>
        <dbReference type="ARBA" id="ARBA00022839"/>
    </source>
</evidence>
<evidence type="ECO:0000256" key="4">
    <source>
        <dbReference type="ARBA" id="ARBA00022801"/>
    </source>
</evidence>
<proteinExistence type="inferred from homology"/>
<accession>A0A4Q7MSP8</accession>
<keyword evidence="5 6" id="KW-0269">Exonuclease</keyword>
<dbReference type="Gene3D" id="1.10.287.1040">
    <property type="entry name" value="Exonuclease VII, small subunit"/>
    <property type="match status" value="1"/>
</dbReference>
<reference evidence="8 9" key="1">
    <citation type="submission" date="2019-02" db="EMBL/GenBank/DDBJ databases">
        <title>Genomic Encyclopedia of Type Strains, Phase IV (KMG-IV): sequencing the most valuable type-strain genomes for metagenomic binning, comparative biology and taxonomic classification.</title>
        <authorList>
            <person name="Goeker M."/>
        </authorList>
    </citation>
    <scope>NUCLEOTIDE SEQUENCE [LARGE SCALE GENOMIC DNA]</scope>
    <source>
        <strain evidence="8 9">DSM 16618</strain>
    </source>
</reference>
<dbReference type="GO" id="GO:0009318">
    <property type="term" value="C:exodeoxyribonuclease VII complex"/>
    <property type="evidence" value="ECO:0007669"/>
    <property type="project" value="UniProtKB-UniRule"/>
</dbReference>
<comment type="subcellular location">
    <subcellularLocation>
        <location evidence="6">Cytoplasm</location>
    </subcellularLocation>
</comment>
<evidence type="ECO:0000256" key="1">
    <source>
        <dbReference type="ARBA" id="ARBA00009998"/>
    </source>
</evidence>
<keyword evidence="3 6" id="KW-0540">Nuclease</keyword>
<evidence type="ECO:0000313" key="9">
    <source>
        <dbReference type="Proteomes" id="UP000292039"/>
    </source>
</evidence>
<sequence>MVVPPMTRKLGPDSADAAASAAQEATGLPQDFESALAELEALVSAMENASLPLEQSLASYQRGVALSRICQQRLAAAEQQIQVLEGELLRPLDASTLGEDQR</sequence>
<dbReference type="PANTHER" id="PTHR34137">
    <property type="entry name" value="EXODEOXYRIBONUCLEASE 7 SMALL SUBUNIT"/>
    <property type="match status" value="1"/>
</dbReference>
<dbReference type="PANTHER" id="PTHR34137:SF1">
    <property type="entry name" value="EXODEOXYRIBONUCLEASE 7 SMALL SUBUNIT"/>
    <property type="match status" value="1"/>
</dbReference>
<evidence type="ECO:0000256" key="7">
    <source>
        <dbReference type="SAM" id="MobiDB-lite"/>
    </source>
</evidence>
<comment type="similarity">
    <text evidence="1 6">Belongs to the XseB family.</text>
</comment>
<keyword evidence="2 6" id="KW-0963">Cytoplasm</keyword>
<evidence type="ECO:0000256" key="6">
    <source>
        <dbReference type="HAMAP-Rule" id="MF_00337"/>
    </source>
</evidence>
<keyword evidence="4 6" id="KW-0378">Hydrolase</keyword>
<gene>
    <name evidence="6" type="primary">xseB</name>
    <name evidence="8" type="ORF">EV679_1318</name>
</gene>
<comment type="catalytic activity">
    <reaction evidence="6">
        <text>Exonucleolytic cleavage in either 5'- to 3'- or 3'- to 5'-direction to yield nucleoside 5'-phosphates.</text>
        <dbReference type="EC" id="3.1.11.6"/>
    </reaction>
</comment>
<name>A0A4Q7MSP8_9BURK</name>
<dbReference type="InterPro" id="IPR003761">
    <property type="entry name" value="Exonuc_VII_S"/>
</dbReference>
<dbReference type="NCBIfam" id="NF002141">
    <property type="entry name" value="PRK00977.1-5"/>
    <property type="match status" value="1"/>
</dbReference>
<feature type="region of interest" description="Disordered" evidence="7">
    <location>
        <begin position="1"/>
        <end position="26"/>
    </location>
</feature>
<dbReference type="Proteomes" id="UP000292039">
    <property type="component" value="Unassembled WGS sequence"/>
</dbReference>
<comment type="caution">
    <text evidence="8">The sequence shown here is derived from an EMBL/GenBank/DDBJ whole genome shotgun (WGS) entry which is preliminary data.</text>
</comment>
<comment type="function">
    <text evidence="6">Bidirectionally degrades single-stranded DNA into large acid-insoluble oligonucleotides, which are then degraded further into small acid-soluble oligonucleotides.</text>
</comment>
<evidence type="ECO:0000256" key="3">
    <source>
        <dbReference type="ARBA" id="ARBA00022722"/>
    </source>
</evidence>
<dbReference type="Pfam" id="PF02609">
    <property type="entry name" value="Exonuc_VII_S"/>
    <property type="match status" value="1"/>
</dbReference>
<dbReference type="NCBIfam" id="TIGR01280">
    <property type="entry name" value="xseB"/>
    <property type="match status" value="1"/>
</dbReference>
<feature type="compositionally biased region" description="Low complexity" evidence="7">
    <location>
        <begin position="13"/>
        <end position="22"/>
    </location>
</feature>
<evidence type="ECO:0000313" key="8">
    <source>
        <dbReference type="EMBL" id="RZS69932.1"/>
    </source>
</evidence>